<dbReference type="GO" id="GO:0005245">
    <property type="term" value="F:voltage-gated calcium channel activity"/>
    <property type="evidence" value="ECO:0007669"/>
    <property type="project" value="TreeGrafter"/>
</dbReference>
<name>A0AAN8WH59_HALRR</name>
<dbReference type="InterPro" id="IPR051173">
    <property type="entry name" value="Ca_channel_alpha-2/delta"/>
</dbReference>
<feature type="non-terminal residue" evidence="2">
    <location>
        <position position="490"/>
    </location>
</feature>
<gene>
    <name evidence="2" type="ORF">SK128_019723</name>
</gene>
<dbReference type="AlphaFoldDB" id="A0AAN8WH59"/>
<dbReference type="Gene3D" id="3.30.450.20">
    <property type="entry name" value="PAS domain"/>
    <property type="match status" value="1"/>
</dbReference>
<dbReference type="InterPro" id="IPR013680">
    <property type="entry name" value="VDCC_a2/dsu"/>
</dbReference>
<dbReference type="EMBL" id="JAXCGZ010019508">
    <property type="protein sequence ID" value="KAK7066042.1"/>
    <property type="molecule type" value="Genomic_DNA"/>
</dbReference>
<reference evidence="2 3" key="1">
    <citation type="submission" date="2023-11" db="EMBL/GenBank/DDBJ databases">
        <title>Halocaridina rubra genome assembly.</title>
        <authorList>
            <person name="Smith C."/>
        </authorList>
    </citation>
    <scope>NUCLEOTIDE SEQUENCE [LARGE SCALE GENOMIC DNA]</scope>
    <source>
        <strain evidence="2">EP-1</strain>
        <tissue evidence="2">Whole</tissue>
    </source>
</reference>
<proteinExistence type="predicted"/>
<feature type="domain" description="Voltage-dependent calcium channel alpha-2/delta subunit conserved region" evidence="1">
    <location>
        <begin position="166"/>
        <end position="487"/>
    </location>
</feature>
<dbReference type="PANTHER" id="PTHR10166:SF37">
    <property type="entry name" value="STOLID, ISOFORM H"/>
    <property type="match status" value="1"/>
</dbReference>
<keyword evidence="3" id="KW-1185">Reference proteome</keyword>
<evidence type="ECO:0000259" key="1">
    <source>
        <dbReference type="Pfam" id="PF08473"/>
    </source>
</evidence>
<dbReference type="PANTHER" id="PTHR10166">
    <property type="entry name" value="VOLTAGE-DEPENDENT CALCIUM CHANNEL SUBUNIT ALPHA-2/DELTA-RELATED"/>
    <property type="match status" value="1"/>
</dbReference>
<dbReference type="Proteomes" id="UP001381693">
    <property type="component" value="Unassembled WGS sequence"/>
</dbReference>
<dbReference type="GO" id="GO:0005891">
    <property type="term" value="C:voltage-gated calcium channel complex"/>
    <property type="evidence" value="ECO:0007669"/>
    <property type="project" value="TreeGrafter"/>
</dbReference>
<comment type="caution">
    <text evidence="2">The sequence shown here is derived from an EMBL/GenBank/DDBJ whole genome shotgun (WGS) entry which is preliminary data.</text>
</comment>
<evidence type="ECO:0000313" key="3">
    <source>
        <dbReference type="Proteomes" id="UP001381693"/>
    </source>
</evidence>
<sequence length="490" mass="55597">TEELTVSLTRPVYNMSDYANTSELLGVAGIDVPIQTLKNLSPYQALGPNAYAFIINHNGFLVMHPRLGRQLSYLLGPPHIDLMDVEEDSKTMQHIRNSMVQGKSDTNIIPGKLHIDDSHRVLYSEIQYDYVPIHNATYSLGLVTRRRFQHLEINDDEIEFMDPPNTTYTVVAPWPFCRGRERVNHAEHMNALMNDIFSGQKQSCKSDLVQGLLWSLTWTQPLLDRWASERLSSDDILGLSVFTRFGVGRFYPESQRPGATAWRDPMKNPALKRGEINRDVSVIPHRKGVYLSAPVLVKKNRTEVIGGVVGVNVTAKYLRDSFIQHMNARPEGKLLWLLVDDGGLIVTANREELNGISLQGLFLGDLNMPLLKHLKEAGIYNSEHYVNVQALCTEVKNHWMNAGPRTHFLPNPFMLVGNLLLEIFSWADYFRYMIYSGILALLTTRSEAFSEWGMTRIGGREQCVMENTVYYFGETTTFSATMVCSNYTAE</sequence>
<protein>
    <recommendedName>
        <fullName evidence="1">Voltage-dependent calcium channel alpha-2/delta subunit conserved region domain-containing protein</fullName>
    </recommendedName>
</protein>
<organism evidence="2 3">
    <name type="scientific">Halocaridina rubra</name>
    <name type="common">Hawaiian red shrimp</name>
    <dbReference type="NCBI Taxonomy" id="373956"/>
    <lineage>
        <taxon>Eukaryota</taxon>
        <taxon>Metazoa</taxon>
        <taxon>Ecdysozoa</taxon>
        <taxon>Arthropoda</taxon>
        <taxon>Crustacea</taxon>
        <taxon>Multicrustacea</taxon>
        <taxon>Malacostraca</taxon>
        <taxon>Eumalacostraca</taxon>
        <taxon>Eucarida</taxon>
        <taxon>Decapoda</taxon>
        <taxon>Pleocyemata</taxon>
        <taxon>Caridea</taxon>
        <taxon>Atyoidea</taxon>
        <taxon>Atyidae</taxon>
        <taxon>Halocaridina</taxon>
    </lineage>
</organism>
<feature type="non-terminal residue" evidence="2">
    <location>
        <position position="1"/>
    </location>
</feature>
<dbReference type="Pfam" id="PF08473">
    <property type="entry name" value="VGCC_alpha2"/>
    <property type="match status" value="1"/>
</dbReference>
<accession>A0AAN8WH59</accession>
<evidence type="ECO:0000313" key="2">
    <source>
        <dbReference type="EMBL" id="KAK7066042.1"/>
    </source>
</evidence>